<keyword evidence="12" id="KW-0808">Transferase</keyword>
<dbReference type="InterPro" id="IPR008146">
    <property type="entry name" value="Gln_synth_cat_dom"/>
</dbReference>
<dbReference type="SMART" id="SM01230">
    <property type="entry name" value="Gln-synt_C"/>
    <property type="match status" value="1"/>
</dbReference>
<dbReference type="GO" id="GO:0005524">
    <property type="term" value="F:ATP binding"/>
    <property type="evidence" value="ECO:0007669"/>
    <property type="project" value="UniProtKB-KW"/>
</dbReference>
<dbReference type="VEuPathDB" id="FungiDB:BCV72DRAFT_299316"/>
<keyword evidence="12" id="KW-0418">Kinase</keyword>
<evidence type="ECO:0000256" key="1">
    <source>
        <dbReference type="ARBA" id="ARBA00009897"/>
    </source>
</evidence>
<evidence type="ECO:0000256" key="4">
    <source>
        <dbReference type="ARBA" id="ARBA00022598"/>
    </source>
</evidence>
<dbReference type="AlphaFoldDB" id="A0A1X0QNW1"/>
<evidence type="ECO:0000313" key="12">
    <source>
        <dbReference type="EMBL" id="ORE01439.1"/>
    </source>
</evidence>
<proteinExistence type="inferred from homology"/>
<evidence type="ECO:0000259" key="11">
    <source>
        <dbReference type="PROSITE" id="PS51987"/>
    </source>
</evidence>
<dbReference type="SUPFAM" id="SSF55931">
    <property type="entry name" value="Glutamine synthetase/guanido kinase"/>
    <property type="match status" value="1"/>
</dbReference>
<evidence type="ECO:0000256" key="5">
    <source>
        <dbReference type="ARBA" id="ARBA00022741"/>
    </source>
</evidence>
<dbReference type="FunFam" id="3.30.590.10:FF:000004">
    <property type="entry name" value="Glutamine synthetase"/>
    <property type="match status" value="1"/>
</dbReference>
<dbReference type="PANTHER" id="PTHR20852:SF57">
    <property type="entry name" value="GLUTAMINE SYNTHETASE 2 CYTOPLASMIC"/>
    <property type="match status" value="1"/>
</dbReference>
<dbReference type="Pfam" id="PF00120">
    <property type="entry name" value="Gln-synt_C"/>
    <property type="match status" value="1"/>
</dbReference>
<organism evidence="12">
    <name type="scientific">Rhizopus microsporus var. microsporus</name>
    <dbReference type="NCBI Taxonomy" id="86635"/>
    <lineage>
        <taxon>Eukaryota</taxon>
        <taxon>Fungi</taxon>
        <taxon>Fungi incertae sedis</taxon>
        <taxon>Mucoromycota</taxon>
        <taxon>Mucoromycotina</taxon>
        <taxon>Mucoromycetes</taxon>
        <taxon>Mucorales</taxon>
        <taxon>Mucorineae</taxon>
        <taxon>Rhizopodaceae</taxon>
        <taxon>Rhizopus</taxon>
    </lineage>
</organism>
<comment type="similarity">
    <text evidence="1 9 10">Belongs to the glutamine synthetase family.</text>
</comment>
<protein>
    <recommendedName>
        <fullName evidence="3">Glutamine synthetase</fullName>
        <ecNumber evidence="2">6.3.1.2</ecNumber>
    </recommendedName>
    <alternativeName>
        <fullName evidence="7">Glutamate--ammonia ligase</fullName>
    </alternativeName>
</protein>
<dbReference type="GO" id="GO:0004356">
    <property type="term" value="F:glutamine synthetase activity"/>
    <property type="evidence" value="ECO:0007669"/>
    <property type="project" value="UniProtKB-EC"/>
</dbReference>
<accession>A0A1X0QNW1</accession>
<evidence type="ECO:0000256" key="10">
    <source>
        <dbReference type="RuleBase" id="RU000384"/>
    </source>
</evidence>
<dbReference type="EC" id="6.3.1.2" evidence="2"/>
<feature type="domain" description="GS catalytic" evidence="11">
    <location>
        <begin position="85"/>
        <end position="342"/>
    </location>
</feature>
<evidence type="ECO:0000256" key="3">
    <source>
        <dbReference type="ARBA" id="ARBA00021364"/>
    </source>
</evidence>
<evidence type="ECO:0000256" key="2">
    <source>
        <dbReference type="ARBA" id="ARBA00012937"/>
    </source>
</evidence>
<dbReference type="GO" id="GO:0006542">
    <property type="term" value="P:glutamine biosynthetic process"/>
    <property type="evidence" value="ECO:0007669"/>
    <property type="project" value="InterPro"/>
</dbReference>
<dbReference type="Proteomes" id="UP000242414">
    <property type="component" value="Unassembled WGS sequence"/>
</dbReference>
<sequence>MNDIKTQRIPIEYIFIDKQNELRSISKTLDFMPVQLSDIPLLYVDHDEQLVELIQKPAEPLIPVAMYEDPFRQQGAKLVLCQMPTRLQCKKIMDHYGHLEPWFGIEQEYVLFDPKTNKPLGWPKHGQPEKTGKYYCGIGTGKIFGRDIMEAHYRACLYAGITICGCNAEVVPGQLEYQIGPCEGVSIGDELWVARYIMERVAEDFGLMVSLHPKPIPGSWNPTGCHTNFSTNQMRSSEGGLDAIEEAIENMSDKHFEHINVYGQDNHLRLTGEYETGHISVFSYGVGNRGASIRIPIKVALDGKGYMEDRRPAANIDPYQVATIIMTSSFNYKPPSLFEIIY</sequence>
<dbReference type="Gene3D" id="3.10.20.70">
    <property type="entry name" value="Glutamine synthetase, N-terminal domain"/>
    <property type="match status" value="1"/>
</dbReference>
<evidence type="ECO:0000256" key="6">
    <source>
        <dbReference type="ARBA" id="ARBA00022840"/>
    </source>
</evidence>
<dbReference type="OrthoDB" id="1936100at2759"/>
<dbReference type="InterPro" id="IPR036651">
    <property type="entry name" value="Gln_synt_N_sf"/>
</dbReference>
<dbReference type="GO" id="GO:0005737">
    <property type="term" value="C:cytoplasm"/>
    <property type="evidence" value="ECO:0007669"/>
    <property type="project" value="TreeGrafter"/>
</dbReference>
<evidence type="ECO:0000256" key="8">
    <source>
        <dbReference type="ARBA" id="ARBA00049436"/>
    </source>
</evidence>
<evidence type="ECO:0000256" key="9">
    <source>
        <dbReference type="PROSITE-ProRule" id="PRU01331"/>
    </source>
</evidence>
<dbReference type="InterPro" id="IPR014746">
    <property type="entry name" value="Gln_synth/guanido_kin_cat_dom"/>
</dbReference>
<dbReference type="PANTHER" id="PTHR20852">
    <property type="entry name" value="GLUTAMINE SYNTHETASE"/>
    <property type="match status" value="1"/>
</dbReference>
<dbReference type="EMBL" id="KV922135">
    <property type="protein sequence ID" value="ORE01439.1"/>
    <property type="molecule type" value="Genomic_DNA"/>
</dbReference>
<reference evidence="12" key="1">
    <citation type="journal article" date="2016" name="Proc. Natl. Acad. Sci. U.S.A.">
        <title>Lipid metabolic changes in an early divergent fungus govern the establishment of a mutualistic symbiosis with endobacteria.</title>
        <authorList>
            <person name="Lastovetsky O.A."/>
            <person name="Gaspar M.L."/>
            <person name="Mondo S.J."/>
            <person name="LaButti K.M."/>
            <person name="Sandor L."/>
            <person name="Grigoriev I.V."/>
            <person name="Henry S.A."/>
            <person name="Pawlowska T.E."/>
        </authorList>
    </citation>
    <scope>NUCLEOTIDE SEQUENCE [LARGE SCALE GENOMIC DNA]</scope>
    <source>
        <strain evidence="12">ATCC 52814</strain>
    </source>
</reference>
<dbReference type="Gene3D" id="3.30.590.10">
    <property type="entry name" value="Glutamine synthetase/guanido kinase, catalytic domain"/>
    <property type="match status" value="1"/>
</dbReference>
<comment type="catalytic activity">
    <reaction evidence="8">
        <text>L-glutamate + NH4(+) + ATP = L-glutamine + ADP + phosphate + H(+)</text>
        <dbReference type="Rhea" id="RHEA:16169"/>
        <dbReference type="ChEBI" id="CHEBI:15378"/>
        <dbReference type="ChEBI" id="CHEBI:28938"/>
        <dbReference type="ChEBI" id="CHEBI:29985"/>
        <dbReference type="ChEBI" id="CHEBI:30616"/>
        <dbReference type="ChEBI" id="CHEBI:43474"/>
        <dbReference type="ChEBI" id="CHEBI:58359"/>
        <dbReference type="ChEBI" id="CHEBI:456216"/>
        <dbReference type="EC" id="6.3.1.2"/>
    </reaction>
</comment>
<dbReference type="InterPro" id="IPR050292">
    <property type="entry name" value="Glutamine_Synthetase"/>
</dbReference>
<name>A0A1X0QNW1_RHIZD</name>
<gene>
    <name evidence="12" type="ORF">BCV72DRAFT_299316</name>
</gene>
<keyword evidence="4" id="KW-0436">Ligase</keyword>
<dbReference type="PROSITE" id="PS51987">
    <property type="entry name" value="GS_CATALYTIC"/>
    <property type="match status" value="1"/>
</dbReference>
<keyword evidence="5" id="KW-0547">Nucleotide-binding</keyword>
<evidence type="ECO:0000256" key="7">
    <source>
        <dbReference type="ARBA" id="ARBA00030668"/>
    </source>
</evidence>
<keyword evidence="6" id="KW-0067">ATP-binding</keyword>
<dbReference type="GO" id="GO:0016301">
    <property type="term" value="F:kinase activity"/>
    <property type="evidence" value="ECO:0007669"/>
    <property type="project" value="UniProtKB-KW"/>
</dbReference>